<protein>
    <recommendedName>
        <fullName evidence="5">Glycosyltransferase subfamily 4-like N-terminal domain-containing protein</fullName>
    </recommendedName>
</protein>
<evidence type="ECO:0000313" key="4">
    <source>
        <dbReference type="Proteomes" id="UP000007969"/>
    </source>
</evidence>
<dbReference type="InterPro" id="IPR028098">
    <property type="entry name" value="Glyco_trans_4-like_N"/>
</dbReference>
<proteinExistence type="predicted"/>
<organism evidence="3 4">
    <name type="scientific">Clostridium kluyveri (strain NBRC 12016)</name>
    <dbReference type="NCBI Taxonomy" id="583346"/>
    <lineage>
        <taxon>Bacteria</taxon>
        <taxon>Bacillati</taxon>
        <taxon>Bacillota</taxon>
        <taxon>Clostridia</taxon>
        <taxon>Eubacteriales</taxon>
        <taxon>Clostridiaceae</taxon>
        <taxon>Clostridium</taxon>
    </lineage>
</organism>
<feature type="domain" description="Glycosyl transferase family 1" evidence="1">
    <location>
        <begin position="200"/>
        <end position="353"/>
    </location>
</feature>
<name>B9E5T9_CLOK1</name>
<gene>
    <name evidence="3" type="ordered locus">CKR_2813</name>
</gene>
<evidence type="ECO:0000259" key="2">
    <source>
        <dbReference type="Pfam" id="PF13439"/>
    </source>
</evidence>
<dbReference type="Proteomes" id="UP000007969">
    <property type="component" value="Chromosome"/>
</dbReference>
<dbReference type="PANTHER" id="PTHR45947">
    <property type="entry name" value="SULFOQUINOVOSYL TRANSFERASE SQD2"/>
    <property type="match status" value="1"/>
</dbReference>
<dbReference type="Pfam" id="PF00534">
    <property type="entry name" value="Glycos_transf_1"/>
    <property type="match status" value="1"/>
</dbReference>
<evidence type="ECO:0000259" key="1">
    <source>
        <dbReference type="Pfam" id="PF00534"/>
    </source>
</evidence>
<dbReference type="HOGENOM" id="CLU_009583_36_4_9"/>
<dbReference type="KEGG" id="ckr:CKR_2813"/>
<evidence type="ECO:0000313" key="3">
    <source>
        <dbReference type="EMBL" id="BAH07864.1"/>
    </source>
</evidence>
<dbReference type="SUPFAM" id="SSF53756">
    <property type="entry name" value="UDP-Glycosyltransferase/glycogen phosphorylase"/>
    <property type="match status" value="1"/>
</dbReference>
<dbReference type="EMBL" id="AP009049">
    <property type="protein sequence ID" value="BAH07864.1"/>
    <property type="molecule type" value="Genomic_DNA"/>
</dbReference>
<dbReference type="Gene3D" id="3.40.50.2000">
    <property type="entry name" value="Glycogen Phosphorylase B"/>
    <property type="match status" value="2"/>
</dbReference>
<dbReference type="InterPro" id="IPR001296">
    <property type="entry name" value="Glyco_trans_1"/>
</dbReference>
<accession>B9E5T9</accession>
<dbReference type="PANTHER" id="PTHR45947:SF3">
    <property type="entry name" value="SULFOQUINOVOSYL TRANSFERASE SQD2"/>
    <property type="match status" value="1"/>
</dbReference>
<reference evidence="4" key="1">
    <citation type="submission" date="2005-09" db="EMBL/GenBank/DDBJ databases">
        <title>Complete genome sequence of Clostridium kluyveri and comparative genomics of Clostridia species.</title>
        <authorList>
            <person name="Inui M."/>
            <person name="Nonaka H."/>
            <person name="Shinoda Y."/>
            <person name="Ikenaga Y."/>
            <person name="Abe M."/>
            <person name="Naito K."/>
            <person name="Vertes A.A."/>
            <person name="Yukawa H."/>
        </authorList>
    </citation>
    <scope>NUCLEOTIDE SEQUENCE [LARGE SCALE GENOMIC DNA]</scope>
    <source>
        <strain evidence="4">NBRC 12016</strain>
    </source>
</reference>
<evidence type="ECO:0008006" key="5">
    <source>
        <dbReference type="Google" id="ProtNLM"/>
    </source>
</evidence>
<dbReference type="Pfam" id="PF13439">
    <property type="entry name" value="Glyco_transf_4"/>
    <property type="match status" value="1"/>
</dbReference>
<dbReference type="InterPro" id="IPR050194">
    <property type="entry name" value="Glycosyltransferase_grp1"/>
</dbReference>
<sequence>MKKVNIAMILTNGFDPDPRVYKEAKSLRKLGHKITILCWDREGTYIDKPEEDLDGIHIVRFFGNAEYGTGYKQIFKFLNFKEDVYKYLKDKDFQALHCHDFDGLFIGYNINKRLKLKLTYDEHDLFYMYFYNRKGLLNKIIYHFIILLERHMVKKADTHIVVTPKMKEAYKKISKNIYIVNNAPYKSLFNHIEKTSDNLLRIGFIGSVRYYDEIKALIDAAQKYDKAVKVIICGWGIYAEQLAGYSKKFSNVEIKGAYNISELEELYKNIDITYAFYPGDTATISMPNKFYESIITETPIIANKVTEFGHEVWKNNFGYGIEGKNLKEEIEHIIEKLLKDPAEKNSIIENMRKAKNNYFWESNESKLNAIYTICNS</sequence>
<feature type="domain" description="Glycosyltransferase subfamily 4-like N-terminal" evidence="2">
    <location>
        <begin position="20"/>
        <end position="182"/>
    </location>
</feature>
<dbReference type="GO" id="GO:0016758">
    <property type="term" value="F:hexosyltransferase activity"/>
    <property type="evidence" value="ECO:0007669"/>
    <property type="project" value="TreeGrafter"/>
</dbReference>
<dbReference type="CAZy" id="GT4">
    <property type="family name" value="Glycosyltransferase Family 4"/>
</dbReference>
<dbReference type="AlphaFoldDB" id="B9E5T9"/>